<organism evidence="1 2">
    <name type="scientific">Funneliformis mosseae</name>
    <name type="common">Endomycorrhizal fungus</name>
    <name type="synonym">Glomus mosseae</name>
    <dbReference type="NCBI Taxonomy" id="27381"/>
    <lineage>
        <taxon>Eukaryota</taxon>
        <taxon>Fungi</taxon>
        <taxon>Fungi incertae sedis</taxon>
        <taxon>Mucoromycota</taxon>
        <taxon>Glomeromycotina</taxon>
        <taxon>Glomeromycetes</taxon>
        <taxon>Glomerales</taxon>
        <taxon>Glomeraceae</taxon>
        <taxon>Funneliformis</taxon>
    </lineage>
</organism>
<dbReference type="EMBL" id="CAJVPP010011639">
    <property type="protein sequence ID" value="CAG8715015.1"/>
    <property type="molecule type" value="Genomic_DNA"/>
</dbReference>
<accession>A0A9N9HZT7</accession>
<protein>
    <submittedName>
        <fullName evidence="1">13727_t:CDS:1</fullName>
    </submittedName>
</protein>
<dbReference type="AlphaFoldDB" id="A0A9N9HZT7"/>
<evidence type="ECO:0000313" key="1">
    <source>
        <dbReference type="EMBL" id="CAG8715015.1"/>
    </source>
</evidence>
<feature type="non-terminal residue" evidence="1">
    <location>
        <position position="1"/>
    </location>
</feature>
<comment type="caution">
    <text evidence="1">The sequence shown here is derived from an EMBL/GenBank/DDBJ whole genome shotgun (WGS) entry which is preliminary data.</text>
</comment>
<evidence type="ECO:0000313" key="2">
    <source>
        <dbReference type="Proteomes" id="UP000789375"/>
    </source>
</evidence>
<sequence length="46" mass="5258">IIQIMIRIFAAKSRCSGRVNKGQEYHSNEVKLFLNSSLASFFILKV</sequence>
<dbReference type="Proteomes" id="UP000789375">
    <property type="component" value="Unassembled WGS sequence"/>
</dbReference>
<keyword evidence="2" id="KW-1185">Reference proteome</keyword>
<proteinExistence type="predicted"/>
<reference evidence="1" key="1">
    <citation type="submission" date="2021-06" db="EMBL/GenBank/DDBJ databases">
        <authorList>
            <person name="Kallberg Y."/>
            <person name="Tangrot J."/>
            <person name="Rosling A."/>
        </authorList>
    </citation>
    <scope>NUCLEOTIDE SEQUENCE</scope>
    <source>
        <strain evidence="1">87-6 pot B 2015</strain>
    </source>
</reference>
<gene>
    <name evidence="1" type="ORF">FMOSSE_LOCUS14579</name>
</gene>
<name>A0A9N9HZT7_FUNMO</name>